<feature type="transmembrane region" description="Helical" evidence="1">
    <location>
        <begin position="269"/>
        <end position="285"/>
    </location>
</feature>
<feature type="transmembrane region" description="Helical" evidence="1">
    <location>
        <begin position="133"/>
        <end position="150"/>
    </location>
</feature>
<proteinExistence type="predicted"/>
<dbReference type="PANTHER" id="PTHR22911">
    <property type="entry name" value="ACYL-MALONYL CONDENSING ENZYME-RELATED"/>
    <property type="match status" value="1"/>
</dbReference>
<dbReference type="GO" id="GO:0016020">
    <property type="term" value="C:membrane"/>
    <property type="evidence" value="ECO:0007669"/>
    <property type="project" value="InterPro"/>
</dbReference>
<feature type="domain" description="EamA" evidence="2">
    <location>
        <begin position="6"/>
        <end position="149"/>
    </location>
</feature>
<keyword evidence="1" id="KW-0812">Transmembrane</keyword>
<dbReference type="PANTHER" id="PTHR22911:SF137">
    <property type="entry name" value="SOLUTE CARRIER FAMILY 35 MEMBER G2-RELATED"/>
    <property type="match status" value="1"/>
</dbReference>
<evidence type="ECO:0000313" key="4">
    <source>
        <dbReference type="Proteomes" id="UP000295260"/>
    </source>
</evidence>
<evidence type="ECO:0000313" key="3">
    <source>
        <dbReference type="EMBL" id="TDP61961.1"/>
    </source>
</evidence>
<dbReference type="InterPro" id="IPR000620">
    <property type="entry name" value="EamA_dom"/>
</dbReference>
<feature type="transmembrane region" description="Helical" evidence="1">
    <location>
        <begin position="109"/>
        <end position="126"/>
    </location>
</feature>
<feature type="transmembrane region" description="Helical" evidence="1">
    <location>
        <begin position="243"/>
        <end position="263"/>
    </location>
</feature>
<feature type="transmembrane region" description="Helical" evidence="1">
    <location>
        <begin position="184"/>
        <end position="200"/>
    </location>
</feature>
<keyword evidence="1" id="KW-0472">Membrane</keyword>
<feature type="transmembrane region" description="Helical" evidence="1">
    <location>
        <begin position="77"/>
        <end position="97"/>
    </location>
</feature>
<dbReference type="Gene3D" id="1.10.3730.20">
    <property type="match status" value="1"/>
</dbReference>
<sequence>MQINKYYLSAFSAFIIWGFFSLALKPLHDYPSLDILFYRVFLATVLMLFISLFLRKKVVSNDIQFIKSLTKSQRKKAFFLTIVGGFLLILNWFLFIYAINHVSLQSASFAYMICPILTTILAFFILKEKLSKWQWLSVLLCVISCFILSYGHLLDLIYSVTIALSFAFYLISQRKNSLFDRFNVLTVQMIIASIVIIPFFPKYSGDVPTASLFYILLLIIVVVFTIIPLFLNLYALKGMNSSAVGILMYTNPLIHFILAVLYFKEHIHATQIVSYILILLSIVIFNEKILFKRKSVDV</sequence>
<feature type="transmembrane region" description="Helical" evidence="1">
    <location>
        <begin position="212"/>
        <end position="231"/>
    </location>
</feature>
<dbReference type="Proteomes" id="UP000295260">
    <property type="component" value="Unassembled WGS sequence"/>
</dbReference>
<feature type="transmembrane region" description="Helical" evidence="1">
    <location>
        <begin position="7"/>
        <end position="24"/>
    </location>
</feature>
<organism evidence="3 4">
    <name type="scientific">Flavobacterium dankookense</name>
    <dbReference type="NCBI Taxonomy" id="706186"/>
    <lineage>
        <taxon>Bacteria</taxon>
        <taxon>Pseudomonadati</taxon>
        <taxon>Bacteroidota</taxon>
        <taxon>Flavobacteriia</taxon>
        <taxon>Flavobacteriales</taxon>
        <taxon>Flavobacteriaceae</taxon>
        <taxon>Flavobacterium</taxon>
    </lineage>
</organism>
<name>A0A4R6QH89_9FLAO</name>
<feature type="transmembrane region" description="Helical" evidence="1">
    <location>
        <begin position="156"/>
        <end position="172"/>
    </location>
</feature>
<dbReference type="SUPFAM" id="SSF103481">
    <property type="entry name" value="Multidrug resistance efflux transporter EmrE"/>
    <property type="match status" value="2"/>
</dbReference>
<comment type="caution">
    <text evidence="3">The sequence shown here is derived from an EMBL/GenBank/DDBJ whole genome shotgun (WGS) entry which is preliminary data.</text>
</comment>
<accession>A0A4R6QH89</accession>
<dbReference type="Pfam" id="PF00892">
    <property type="entry name" value="EamA"/>
    <property type="match status" value="2"/>
</dbReference>
<keyword evidence="1" id="KW-1133">Transmembrane helix</keyword>
<dbReference type="EMBL" id="SNXR01000001">
    <property type="protein sequence ID" value="TDP61961.1"/>
    <property type="molecule type" value="Genomic_DNA"/>
</dbReference>
<dbReference type="InterPro" id="IPR037185">
    <property type="entry name" value="EmrE-like"/>
</dbReference>
<gene>
    <name evidence="3" type="ORF">BC748_0074</name>
</gene>
<protein>
    <submittedName>
        <fullName evidence="3">Chloramphenicol-sensitive protein RarD</fullName>
    </submittedName>
</protein>
<dbReference type="OrthoDB" id="369870at2"/>
<dbReference type="AlphaFoldDB" id="A0A4R6QH89"/>
<keyword evidence="4" id="KW-1185">Reference proteome</keyword>
<evidence type="ECO:0000259" key="2">
    <source>
        <dbReference type="Pfam" id="PF00892"/>
    </source>
</evidence>
<reference evidence="3 4" key="1">
    <citation type="submission" date="2019-03" db="EMBL/GenBank/DDBJ databases">
        <title>Genomic Encyclopedia of Archaeal and Bacterial Type Strains, Phase II (KMG-II): from individual species to whole genera.</title>
        <authorList>
            <person name="Goeker M."/>
        </authorList>
    </citation>
    <scope>NUCLEOTIDE SEQUENCE [LARGE SCALE GENOMIC DNA]</scope>
    <source>
        <strain evidence="3 4">DSM 25687</strain>
    </source>
</reference>
<dbReference type="RefSeq" id="WP_133531475.1">
    <property type="nucleotide sequence ID" value="NZ_SNXR01000001.1"/>
</dbReference>
<feature type="transmembrane region" description="Helical" evidence="1">
    <location>
        <begin position="36"/>
        <end position="54"/>
    </location>
</feature>
<evidence type="ECO:0000256" key="1">
    <source>
        <dbReference type="SAM" id="Phobius"/>
    </source>
</evidence>
<feature type="domain" description="EamA" evidence="2">
    <location>
        <begin position="157"/>
        <end position="285"/>
    </location>
</feature>